<evidence type="ECO:0000313" key="9">
    <source>
        <dbReference type="EMBL" id="KAB0791916.1"/>
    </source>
</evidence>
<dbReference type="SUPFAM" id="SSF54556">
    <property type="entry name" value="Chitinase insertion domain"/>
    <property type="match status" value="1"/>
</dbReference>
<evidence type="ECO:0000256" key="6">
    <source>
        <dbReference type="RuleBase" id="RU004453"/>
    </source>
</evidence>
<dbReference type="SMART" id="SM00636">
    <property type="entry name" value="Glyco_18"/>
    <property type="match status" value="1"/>
</dbReference>
<dbReference type="InterPro" id="IPR017853">
    <property type="entry name" value="GH"/>
</dbReference>
<evidence type="ECO:0000256" key="3">
    <source>
        <dbReference type="ARBA" id="ARBA00023180"/>
    </source>
</evidence>
<reference evidence="9 10" key="1">
    <citation type="journal article" date="2018" name="Elife">
        <title>Firefly genomes illuminate parallel origins of bioluminescence in beetles.</title>
        <authorList>
            <person name="Fallon T.R."/>
            <person name="Lower S.E."/>
            <person name="Chang C.H."/>
            <person name="Bessho-Uehara M."/>
            <person name="Martin G.J."/>
            <person name="Bewick A.J."/>
            <person name="Behringer M."/>
            <person name="Debat H.J."/>
            <person name="Wong I."/>
            <person name="Day J.C."/>
            <person name="Suvorov A."/>
            <person name="Silva C.J."/>
            <person name="Stanger-Hall K.F."/>
            <person name="Hall D.W."/>
            <person name="Schmitz R.J."/>
            <person name="Nelson D.R."/>
            <person name="Lewis S.M."/>
            <person name="Shigenobu S."/>
            <person name="Bybee S.M."/>
            <person name="Larracuente A.M."/>
            <person name="Oba Y."/>
            <person name="Weng J.K."/>
        </authorList>
    </citation>
    <scope>NUCLEOTIDE SEQUENCE [LARGE SCALE GENOMIC DNA]</scope>
    <source>
        <strain evidence="9">1611_PpyrPB1</strain>
        <tissue evidence="9">Whole body</tissue>
    </source>
</reference>
<dbReference type="Gene3D" id="3.10.50.10">
    <property type="match status" value="1"/>
</dbReference>
<name>A0A5N4A3M4_PHOPY</name>
<comment type="similarity">
    <text evidence="6">Belongs to the glycosyl hydrolase 18 family.</text>
</comment>
<dbReference type="GO" id="GO:0006032">
    <property type="term" value="P:chitin catabolic process"/>
    <property type="evidence" value="ECO:0007669"/>
    <property type="project" value="TreeGrafter"/>
</dbReference>
<dbReference type="GO" id="GO:0005975">
    <property type="term" value="P:carbohydrate metabolic process"/>
    <property type="evidence" value="ECO:0007669"/>
    <property type="project" value="InterPro"/>
</dbReference>
<dbReference type="PROSITE" id="PS01095">
    <property type="entry name" value="GH18_1"/>
    <property type="match status" value="1"/>
</dbReference>
<keyword evidence="10" id="KW-1185">Reference proteome</keyword>
<dbReference type="InterPro" id="IPR011583">
    <property type="entry name" value="Chitinase_II/V-like_cat"/>
</dbReference>
<dbReference type="GO" id="GO:0004568">
    <property type="term" value="F:chitinase activity"/>
    <property type="evidence" value="ECO:0007669"/>
    <property type="project" value="UniProtKB-ARBA"/>
</dbReference>
<dbReference type="EMBL" id="VVIM01000011">
    <property type="protein sequence ID" value="KAB0791916.1"/>
    <property type="molecule type" value="Genomic_DNA"/>
</dbReference>
<keyword evidence="7" id="KW-1133">Transmembrane helix</keyword>
<dbReference type="FunFam" id="3.10.50.10:FF:000003">
    <property type="entry name" value="Class V chitinase CHIT5b"/>
    <property type="match status" value="1"/>
</dbReference>
<dbReference type="InterPro" id="IPR001223">
    <property type="entry name" value="Glyco_hydro18_cat"/>
</dbReference>
<dbReference type="SUPFAM" id="SSF51445">
    <property type="entry name" value="(Trans)glycosidases"/>
    <property type="match status" value="1"/>
</dbReference>
<keyword evidence="4 5" id="KW-0326">Glycosidase</keyword>
<dbReference type="InterPro" id="IPR001579">
    <property type="entry name" value="Glyco_hydro_18_chit_AS"/>
</dbReference>
<dbReference type="Pfam" id="PF00704">
    <property type="entry name" value="Glyco_hydro_18"/>
    <property type="match status" value="1"/>
</dbReference>
<comment type="caution">
    <text evidence="9">The sequence shown here is derived from an EMBL/GenBank/DDBJ whole genome shotgun (WGS) entry which is preliminary data.</text>
</comment>
<accession>A0A5N4A3M4</accession>
<evidence type="ECO:0000256" key="4">
    <source>
        <dbReference type="ARBA" id="ARBA00023295"/>
    </source>
</evidence>
<dbReference type="GO" id="GO:0008061">
    <property type="term" value="F:chitin binding"/>
    <property type="evidence" value="ECO:0007669"/>
    <property type="project" value="InterPro"/>
</dbReference>
<dbReference type="PROSITE" id="PS51910">
    <property type="entry name" value="GH18_2"/>
    <property type="match status" value="1"/>
</dbReference>
<dbReference type="FunCoup" id="A0A5N4A3M4">
    <property type="interactions" value="40"/>
</dbReference>
<feature type="domain" description="GH18" evidence="8">
    <location>
        <begin position="99"/>
        <end position="462"/>
    </location>
</feature>
<gene>
    <name evidence="9" type="ORF">PPYR_03716</name>
</gene>
<dbReference type="OrthoDB" id="76388at2759"/>
<keyword evidence="3" id="KW-0325">Glycoprotein</keyword>
<dbReference type="PANTHER" id="PTHR11177:SF390">
    <property type="entry name" value="CHITINASE 11"/>
    <property type="match status" value="1"/>
</dbReference>
<keyword evidence="2 5" id="KW-0378">Hydrolase</keyword>
<dbReference type="InParanoid" id="A0A5N4A3M4"/>
<keyword evidence="7" id="KW-0472">Membrane</keyword>
<dbReference type="Gene3D" id="3.20.20.80">
    <property type="entry name" value="Glycosidases"/>
    <property type="match status" value="1"/>
</dbReference>
<feature type="transmembrane region" description="Helical" evidence="7">
    <location>
        <begin position="36"/>
        <end position="53"/>
    </location>
</feature>
<evidence type="ECO:0000313" key="10">
    <source>
        <dbReference type="Proteomes" id="UP000327044"/>
    </source>
</evidence>
<evidence type="ECO:0000259" key="8">
    <source>
        <dbReference type="PROSITE" id="PS51910"/>
    </source>
</evidence>
<evidence type="ECO:0000256" key="7">
    <source>
        <dbReference type="SAM" id="Phobius"/>
    </source>
</evidence>
<evidence type="ECO:0000256" key="5">
    <source>
        <dbReference type="RuleBase" id="RU000489"/>
    </source>
</evidence>
<dbReference type="InterPro" id="IPR050314">
    <property type="entry name" value="Glycosyl_Hydrlase_18"/>
</dbReference>
<dbReference type="Proteomes" id="UP000327044">
    <property type="component" value="Unassembled WGS sequence"/>
</dbReference>
<dbReference type="InterPro" id="IPR029070">
    <property type="entry name" value="Chitinase_insertion_sf"/>
</dbReference>
<protein>
    <recommendedName>
        <fullName evidence="8">GH18 domain-containing protein</fullName>
    </recommendedName>
</protein>
<sequence length="462" mass="51950">MEDINSISSSQISYTLLDGEKSRPAPGRCCRTTTPIVISAVLLTILVPVYILTPRRYGGGTALTTAHDVPEQWVERAIYYSNRIGGPEVEIAKNPSSDYKLVCYYTFPSSSPDDLQPSDIDPLLCTHINVGFATVVNNTIFLNDNQSLIVRDVVALKRRNPDLKILLSVGGAGGTGGFPQMVLNHATRKSFIGSIDECVRNYSIDGVDLDWEFPNKEPSPDSKQKMHFTQLLAEIRAEIKRQQRYKFLLTVAVAAPRFIVDLAYDISYMSSYVDYVNVMTYDYHFYTELTPFTGLNAPLYPDGNETGYLATLNINYTVNYWTDNGMAPDKLVVGLPTYAHTFELYNLNNNGLMAPARGYGSSGHSGFANYPEVCAFLARDRVRREFVYGARSPYAFHEWDWISFDDEISLTFKAEFIKHQKLAGAMILSLNADDHQGRCGEKEVKMVKFPLTNRVKEIFNEN</sequence>
<proteinExistence type="inferred from homology"/>
<dbReference type="GO" id="GO:0005576">
    <property type="term" value="C:extracellular region"/>
    <property type="evidence" value="ECO:0007669"/>
    <property type="project" value="TreeGrafter"/>
</dbReference>
<keyword evidence="1" id="KW-0732">Signal</keyword>
<organism evidence="9 10">
    <name type="scientific">Photinus pyralis</name>
    <name type="common">Common eastern firefly</name>
    <name type="synonym">Lampyris pyralis</name>
    <dbReference type="NCBI Taxonomy" id="7054"/>
    <lineage>
        <taxon>Eukaryota</taxon>
        <taxon>Metazoa</taxon>
        <taxon>Ecdysozoa</taxon>
        <taxon>Arthropoda</taxon>
        <taxon>Hexapoda</taxon>
        <taxon>Insecta</taxon>
        <taxon>Pterygota</taxon>
        <taxon>Neoptera</taxon>
        <taxon>Endopterygota</taxon>
        <taxon>Coleoptera</taxon>
        <taxon>Polyphaga</taxon>
        <taxon>Elateriformia</taxon>
        <taxon>Elateroidea</taxon>
        <taxon>Lampyridae</taxon>
        <taxon>Lampyrinae</taxon>
        <taxon>Photinus</taxon>
    </lineage>
</organism>
<evidence type="ECO:0000256" key="2">
    <source>
        <dbReference type="ARBA" id="ARBA00022801"/>
    </source>
</evidence>
<keyword evidence="7" id="KW-0812">Transmembrane</keyword>
<dbReference type="PANTHER" id="PTHR11177">
    <property type="entry name" value="CHITINASE"/>
    <property type="match status" value="1"/>
</dbReference>
<dbReference type="AlphaFoldDB" id="A0A5N4A3M4"/>
<evidence type="ECO:0000256" key="1">
    <source>
        <dbReference type="ARBA" id="ARBA00022729"/>
    </source>
</evidence>